<dbReference type="InterPro" id="IPR036388">
    <property type="entry name" value="WH-like_DNA-bd_sf"/>
</dbReference>
<evidence type="ECO:0000256" key="1">
    <source>
        <dbReference type="ARBA" id="ARBA00004123"/>
    </source>
</evidence>
<dbReference type="SMART" id="SM00674">
    <property type="entry name" value="CENPB"/>
    <property type="match status" value="1"/>
</dbReference>
<reference evidence="6 7" key="1">
    <citation type="submission" date="2023-02" db="EMBL/GenBank/DDBJ databases">
        <title>LHISI_Scaffold_Assembly.</title>
        <authorList>
            <person name="Stuart O.P."/>
            <person name="Cleave R."/>
            <person name="Magrath M.J.L."/>
            <person name="Mikheyev A.S."/>
        </authorList>
    </citation>
    <scope>NUCLEOTIDE SEQUENCE [LARGE SCALE GENOMIC DNA]</scope>
    <source>
        <strain evidence="6">Daus_M_001</strain>
        <tissue evidence="6">Leg muscle</tissue>
    </source>
</reference>
<dbReference type="EMBL" id="JARBHB010000010">
    <property type="protein sequence ID" value="KAJ8874104.1"/>
    <property type="molecule type" value="Genomic_DNA"/>
</dbReference>
<dbReference type="Gene3D" id="1.10.10.10">
    <property type="entry name" value="Winged helix-like DNA-binding domain superfamily/Winged helix DNA-binding domain"/>
    <property type="match status" value="1"/>
</dbReference>
<comment type="similarity">
    <text evidence="2">Belongs to the tigger transposable element derived protein family.</text>
</comment>
<dbReference type="InterPro" id="IPR006600">
    <property type="entry name" value="HTH_CenpB_DNA-bd_dom"/>
</dbReference>
<evidence type="ECO:0000259" key="5">
    <source>
        <dbReference type="PROSITE" id="PS51253"/>
    </source>
</evidence>
<evidence type="ECO:0000256" key="4">
    <source>
        <dbReference type="ARBA" id="ARBA00023242"/>
    </source>
</evidence>
<comment type="subcellular location">
    <subcellularLocation>
        <location evidence="1">Nucleus</location>
    </subcellularLocation>
</comment>
<sequence>MTVLSSPYARILRLITSTREKYSNATNNEHMANRPRVSVKRTSLPTWPTKRKVSCLTASDKQKLIRDIESGKSSADVSKDSGVPSYTVYRNVNKEKMKVEFECTDGNGKHKRPRFGKFPALERCLVEWIEDLRDDNIPVSGVLIKQKAHDLAEHLHIAYFTGSNDWLKGLSRQMKLGKRNIVLILDNCSAHTASPKLDHVKVIFLPPNTSKLQPMEQGIITNFKLLYRKEVVRLILSSIEQSSL</sequence>
<protein>
    <recommendedName>
        <fullName evidence="5">HTH CENPB-type domain-containing protein</fullName>
    </recommendedName>
</protein>
<dbReference type="InterPro" id="IPR004875">
    <property type="entry name" value="DDE_SF_endonuclease_dom"/>
</dbReference>
<proteinExistence type="inferred from homology"/>
<dbReference type="SUPFAM" id="SSF46689">
    <property type="entry name" value="Homeodomain-like"/>
    <property type="match status" value="1"/>
</dbReference>
<comment type="caution">
    <text evidence="6">The sequence shown here is derived from an EMBL/GenBank/DDBJ whole genome shotgun (WGS) entry which is preliminary data.</text>
</comment>
<name>A0ABQ9GQ22_9NEOP</name>
<dbReference type="Pfam" id="PF04218">
    <property type="entry name" value="CENP-B_N"/>
    <property type="match status" value="1"/>
</dbReference>
<dbReference type="InterPro" id="IPR009057">
    <property type="entry name" value="Homeodomain-like_sf"/>
</dbReference>
<dbReference type="PROSITE" id="PS51253">
    <property type="entry name" value="HTH_CENPB"/>
    <property type="match status" value="1"/>
</dbReference>
<dbReference type="Pfam" id="PF03184">
    <property type="entry name" value="DDE_1"/>
    <property type="match status" value="1"/>
</dbReference>
<gene>
    <name evidence="6" type="ORF">PR048_024945</name>
</gene>
<dbReference type="Gene3D" id="1.10.10.60">
    <property type="entry name" value="Homeodomain-like"/>
    <property type="match status" value="1"/>
</dbReference>
<evidence type="ECO:0000313" key="7">
    <source>
        <dbReference type="Proteomes" id="UP001159363"/>
    </source>
</evidence>
<evidence type="ECO:0000256" key="3">
    <source>
        <dbReference type="ARBA" id="ARBA00023125"/>
    </source>
</evidence>
<evidence type="ECO:0000313" key="6">
    <source>
        <dbReference type="EMBL" id="KAJ8874104.1"/>
    </source>
</evidence>
<organism evidence="6 7">
    <name type="scientific">Dryococelus australis</name>
    <dbReference type="NCBI Taxonomy" id="614101"/>
    <lineage>
        <taxon>Eukaryota</taxon>
        <taxon>Metazoa</taxon>
        <taxon>Ecdysozoa</taxon>
        <taxon>Arthropoda</taxon>
        <taxon>Hexapoda</taxon>
        <taxon>Insecta</taxon>
        <taxon>Pterygota</taxon>
        <taxon>Neoptera</taxon>
        <taxon>Polyneoptera</taxon>
        <taxon>Phasmatodea</taxon>
        <taxon>Verophasmatodea</taxon>
        <taxon>Anareolatae</taxon>
        <taxon>Phasmatidae</taxon>
        <taxon>Eurycanthinae</taxon>
        <taxon>Dryococelus</taxon>
    </lineage>
</organism>
<dbReference type="PANTHER" id="PTHR19303">
    <property type="entry name" value="TRANSPOSON"/>
    <property type="match status" value="1"/>
</dbReference>
<dbReference type="InterPro" id="IPR050863">
    <property type="entry name" value="CenT-Element_Derived"/>
</dbReference>
<evidence type="ECO:0000256" key="2">
    <source>
        <dbReference type="ARBA" id="ARBA00010881"/>
    </source>
</evidence>
<keyword evidence="4" id="KW-0539">Nucleus</keyword>
<keyword evidence="7" id="KW-1185">Reference proteome</keyword>
<dbReference type="Proteomes" id="UP001159363">
    <property type="component" value="Chromosome 9"/>
</dbReference>
<dbReference type="PANTHER" id="PTHR19303:SF73">
    <property type="entry name" value="PROTEIN PDC2"/>
    <property type="match status" value="1"/>
</dbReference>
<accession>A0ABQ9GQ22</accession>
<feature type="domain" description="HTH CENPB-type" evidence="5">
    <location>
        <begin position="109"/>
        <end position="180"/>
    </location>
</feature>
<dbReference type="InterPro" id="IPR007889">
    <property type="entry name" value="HTH_Psq"/>
</dbReference>
<keyword evidence="3" id="KW-0238">DNA-binding</keyword>